<keyword evidence="2" id="KW-1185">Reference proteome</keyword>
<organism evidence="1 2">
    <name type="scientific">Paraburkholderia tagetis</name>
    <dbReference type="NCBI Taxonomy" id="2913261"/>
    <lineage>
        <taxon>Bacteria</taxon>
        <taxon>Pseudomonadati</taxon>
        <taxon>Pseudomonadota</taxon>
        <taxon>Betaproteobacteria</taxon>
        <taxon>Burkholderiales</taxon>
        <taxon>Burkholderiaceae</taxon>
        <taxon>Paraburkholderia</taxon>
    </lineage>
</organism>
<evidence type="ECO:0000313" key="2">
    <source>
        <dbReference type="Proteomes" id="UP001139308"/>
    </source>
</evidence>
<dbReference type="RefSeq" id="WP_238463847.1">
    <property type="nucleotide sequence ID" value="NZ_JAKLJA010000007.1"/>
</dbReference>
<gene>
    <name evidence="1" type="ORF">L5014_12045</name>
</gene>
<reference evidence="1" key="1">
    <citation type="submission" date="2022-01" db="EMBL/GenBank/DDBJ databases">
        <title>Genome sequence and assembly of Parabukholderia sp. RG36.</title>
        <authorList>
            <person name="Chhetri G."/>
        </authorList>
    </citation>
    <scope>NUCLEOTIDE SEQUENCE</scope>
    <source>
        <strain evidence="1">RG36</strain>
    </source>
</reference>
<accession>A0A9X1RMZ5</accession>
<evidence type="ECO:0000313" key="1">
    <source>
        <dbReference type="EMBL" id="MCG5074085.1"/>
    </source>
</evidence>
<sequence>MKTEPSLKNASAKVLFTIPPTFVVVRHAPKPDDPKWVEVMCEGADTDQSICAYLSPFDAMLDSVFNSRPGKSYYAVSASDFVPTVFIDDLFGTLRLGIHLGWPARDGKLIARPNGKPMTFEKTLQWNVNLEHSRSIEVSIEQRIVDCIARLHESAGLPAYRNVIDDFKAWPRARKDAVVARALLQLGKLQSSGTDFNQVALYDPEKEHPCAPDRCGWAD</sequence>
<name>A0A9X1RMZ5_9BURK</name>
<dbReference type="AlphaFoldDB" id="A0A9X1RMZ5"/>
<dbReference type="Proteomes" id="UP001139308">
    <property type="component" value="Unassembled WGS sequence"/>
</dbReference>
<protein>
    <submittedName>
        <fullName evidence="1">Uncharacterized protein</fullName>
    </submittedName>
</protein>
<dbReference type="EMBL" id="JAKLJA010000007">
    <property type="protein sequence ID" value="MCG5074085.1"/>
    <property type="molecule type" value="Genomic_DNA"/>
</dbReference>
<comment type="caution">
    <text evidence="1">The sequence shown here is derived from an EMBL/GenBank/DDBJ whole genome shotgun (WGS) entry which is preliminary data.</text>
</comment>
<proteinExistence type="predicted"/>